<dbReference type="AlphaFoldDB" id="A0A3P3WD82"/>
<comment type="caution">
    <text evidence="3">The sequence shown here is derived from an EMBL/GenBank/DDBJ whole genome shotgun (WGS) entry which is preliminary data.</text>
</comment>
<dbReference type="EMBL" id="RQVQ01000002">
    <property type="protein sequence ID" value="RRJ93121.1"/>
    <property type="molecule type" value="Genomic_DNA"/>
</dbReference>
<dbReference type="SUPFAM" id="SSF50998">
    <property type="entry name" value="Quinoprotein alcohol dehydrogenase-like"/>
    <property type="match status" value="1"/>
</dbReference>
<dbReference type="Proteomes" id="UP000275719">
    <property type="component" value="Unassembled WGS sequence"/>
</dbReference>
<dbReference type="InterPro" id="IPR011047">
    <property type="entry name" value="Quinoprotein_ADH-like_sf"/>
</dbReference>
<dbReference type="InterPro" id="IPR015943">
    <property type="entry name" value="WD40/YVTN_repeat-like_dom_sf"/>
</dbReference>
<dbReference type="Pfam" id="PF13360">
    <property type="entry name" value="PQQ_2"/>
    <property type="match status" value="1"/>
</dbReference>
<dbReference type="PANTHER" id="PTHR34512">
    <property type="entry name" value="CELL SURFACE PROTEIN"/>
    <property type="match status" value="1"/>
</dbReference>
<sequence length="644" mass="72092">MKNYAYVIGLTALSSVFSTAAFSQNVVSFTNEIQEVKVEPLTGNIFVKTKDVLSSVNSQSNAIEWSISIDKINNQNSIAKMSKIYSSLSNNDFSNAFKSDSEISFISNSPFAQVKFDNNNVLINSTNGEVLFNSADLGYVIYSSSFIPSNNELLILGQKDNKVVFVNYDLIGKKIKWESEVGDVDGLGKSLGNYFKSLVKNDVSVSENKIIIGKNVIYAGVKNLLFALDQNNGTVKWKTDYPVNNFFISGNGDKMITILNSGGLLSSKQKLNMLDAFTGEKVWKDDITTAYISYLEDHGDKVLIAHQKGFNFYDYATGEKLWKKDPKGSDIKRVIPIDGDYLYIADNEMNLIDKEGKSKWKKFVEIADDSEDQVYYLGKVGNDRVFYLTDTYGNMVEYATGKKIWKKNVEFDKKRPLTYDFKDDKFLVYNNKRIYTFNSNNEDSPKPKGKIDVENDKTIQTLESFDWGVCIVGQNDVIGLDNDGNVIYQKTYSEPGEAARRLMKTGGIIASSYFGFKGSAQKAIANTQITYVDSNGNEISQDLFSESAKNKKTQKGNQNEDFSDMIDKNLLASVNSRFNGLKQSNNYAVVLAKGSNGPELVKVRKKDGVEVVKISLDSNKPIYEIDGVTDNIYFASGKDLKMYK</sequence>
<evidence type="ECO:0000259" key="2">
    <source>
        <dbReference type="Pfam" id="PF13360"/>
    </source>
</evidence>
<dbReference type="Gene3D" id="2.130.10.10">
    <property type="entry name" value="YVTN repeat-like/Quinoprotein amine dehydrogenase"/>
    <property type="match status" value="1"/>
</dbReference>
<gene>
    <name evidence="3" type="ORF">EG240_01210</name>
</gene>
<dbReference type="InterPro" id="IPR002372">
    <property type="entry name" value="PQQ_rpt_dom"/>
</dbReference>
<feature type="chain" id="PRO_5018146597" description="Pyrrolo-quinoline quinone repeat domain-containing protein" evidence="1">
    <location>
        <begin position="21"/>
        <end position="644"/>
    </location>
</feature>
<evidence type="ECO:0000256" key="1">
    <source>
        <dbReference type="SAM" id="SignalP"/>
    </source>
</evidence>
<dbReference type="PANTHER" id="PTHR34512:SF30">
    <property type="entry name" value="OUTER MEMBRANE PROTEIN ASSEMBLY FACTOR BAMB"/>
    <property type="match status" value="1"/>
</dbReference>
<keyword evidence="4" id="KW-1185">Reference proteome</keyword>
<evidence type="ECO:0000313" key="4">
    <source>
        <dbReference type="Proteomes" id="UP000275719"/>
    </source>
</evidence>
<organism evidence="3 4">
    <name type="scientific">Paenimyroides tangerinum</name>
    <dbReference type="NCBI Taxonomy" id="2488728"/>
    <lineage>
        <taxon>Bacteria</taxon>
        <taxon>Pseudomonadati</taxon>
        <taxon>Bacteroidota</taxon>
        <taxon>Flavobacteriia</taxon>
        <taxon>Flavobacteriales</taxon>
        <taxon>Flavobacteriaceae</taxon>
        <taxon>Paenimyroides</taxon>
    </lineage>
</organism>
<dbReference type="OrthoDB" id="725093at2"/>
<proteinExistence type="predicted"/>
<feature type="signal peptide" evidence="1">
    <location>
        <begin position="1"/>
        <end position="20"/>
    </location>
</feature>
<reference evidence="3 4" key="1">
    <citation type="submission" date="2018-11" db="EMBL/GenBank/DDBJ databases">
        <title>Flavobacterium sp. nov., YIM 102701-2 draft genome.</title>
        <authorList>
            <person name="Li G."/>
            <person name="Jiang Y."/>
        </authorList>
    </citation>
    <scope>NUCLEOTIDE SEQUENCE [LARGE SCALE GENOMIC DNA]</scope>
    <source>
        <strain evidence="3 4">YIM 102701-2</strain>
    </source>
</reference>
<dbReference type="RefSeq" id="WP_125016579.1">
    <property type="nucleotide sequence ID" value="NZ_RQVQ01000002.1"/>
</dbReference>
<keyword evidence="1" id="KW-0732">Signal</keyword>
<name>A0A3P3WD82_9FLAO</name>
<protein>
    <recommendedName>
        <fullName evidence="2">Pyrrolo-quinoline quinone repeat domain-containing protein</fullName>
    </recommendedName>
</protein>
<evidence type="ECO:0000313" key="3">
    <source>
        <dbReference type="EMBL" id="RRJ93121.1"/>
    </source>
</evidence>
<feature type="domain" description="Pyrrolo-quinoline quinone repeat" evidence="2">
    <location>
        <begin position="203"/>
        <end position="361"/>
    </location>
</feature>
<accession>A0A3P3WD82</accession>